<dbReference type="Proteomes" id="UP000789508">
    <property type="component" value="Unassembled WGS sequence"/>
</dbReference>
<feature type="region of interest" description="Disordered" evidence="1">
    <location>
        <begin position="80"/>
        <end position="108"/>
    </location>
</feature>
<proteinExistence type="predicted"/>
<reference evidence="2" key="1">
    <citation type="submission" date="2021-06" db="EMBL/GenBank/DDBJ databases">
        <authorList>
            <person name="Kallberg Y."/>
            <person name="Tangrot J."/>
            <person name="Rosling A."/>
        </authorList>
    </citation>
    <scope>NUCLEOTIDE SEQUENCE</scope>
    <source>
        <strain evidence="2">FL130A</strain>
    </source>
</reference>
<gene>
    <name evidence="2" type="ORF">ALEPTO_LOCUS7863</name>
</gene>
<evidence type="ECO:0000313" key="2">
    <source>
        <dbReference type="EMBL" id="CAG8594706.1"/>
    </source>
</evidence>
<protein>
    <submittedName>
        <fullName evidence="2">14327_t:CDS:1</fullName>
    </submittedName>
</protein>
<evidence type="ECO:0000256" key="1">
    <source>
        <dbReference type="SAM" id="MobiDB-lite"/>
    </source>
</evidence>
<dbReference type="EMBL" id="CAJVPS010003796">
    <property type="protein sequence ID" value="CAG8594706.1"/>
    <property type="molecule type" value="Genomic_DNA"/>
</dbReference>
<evidence type="ECO:0000313" key="3">
    <source>
        <dbReference type="Proteomes" id="UP000789508"/>
    </source>
</evidence>
<feature type="region of interest" description="Disordered" evidence="1">
    <location>
        <begin position="1"/>
        <end position="27"/>
    </location>
</feature>
<accession>A0A9N9CAZ5</accession>
<keyword evidence="3" id="KW-1185">Reference proteome</keyword>
<feature type="compositionally biased region" description="Acidic residues" evidence="1">
    <location>
        <begin position="1"/>
        <end position="23"/>
    </location>
</feature>
<feature type="region of interest" description="Disordered" evidence="1">
    <location>
        <begin position="39"/>
        <end position="63"/>
    </location>
</feature>
<sequence length="108" mass="12961">MVQELEVEEDSDEQENIEEESDGEMDKDFVEIIQDIESIDEQEIIYEDSDDENSEQWEKSQEKYKDTQFLLAAENAMKDNKQERARMQEENERFTTGENANQDYFWSN</sequence>
<feature type="compositionally biased region" description="Acidic residues" evidence="1">
    <location>
        <begin position="39"/>
        <end position="55"/>
    </location>
</feature>
<feature type="compositionally biased region" description="Basic and acidic residues" evidence="1">
    <location>
        <begin position="80"/>
        <end position="95"/>
    </location>
</feature>
<name>A0A9N9CAZ5_9GLOM</name>
<organism evidence="2 3">
    <name type="scientific">Ambispora leptoticha</name>
    <dbReference type="NCBI Taxonomy" id="144679"/>
    <lineage>
        <taxon>Eukaryota</taxon>
        <taxon>Fungi</taxon>
        <taxon>Fungi incertae sedis</taxon>
        <taxon>Mucoromycota</taxon>
        <taxon>Glomeromycotina</taxon>
        <taxon>Glomeromycetes</taxon>
        <taxon>Archaeosporales</taxon>
        <taxon>Ambisporaceae</taxon>
        <taxon>Ambispora</taxon>
    </lineage>
</organism>
<dbReference type="AlphaFoldDB" id="A0A9N9CAZ5"/>
<comment type="caution">
    <text evidence="2">The sequence shown here is derived from an EMBL/GenBank/DDBJ whole genome shotgun (WGS) entry which is preliminary data.</text>
</comment>
<feature type="compositionally biased region" description="Polar residues" evidence="1">
    <location>
        <begin position="96"/>
        <end position="108"/>
    </location>
</feature>